<gene>
    <name evidence="5" type="ORF">DIR46_25885</name>
</gene>
<feature type="domain" description="Peptidase M16 N-terminal" evidence="3">
    <location>
        <begin position="501"/>
        <end position="641"/>
    </location>
</feature>
<dbReference type="Pfam" id="PF05193">
    <property type="entry name" value="Peptidase_M16_C"/>
    <property type="match status" value="2"/>
</dbReference>
<comment type="similarity">
    <text evidence="1">Belongs to the peptidase M16 family.</text>
</comment>
<feature type="signal peptide" evidence="2">
    <location>
        <begin position="1"/>
        <end position="26"/>
    </location>
</feature>
<proteinExistence type="inferred from homology"/>
<dbReference type="InterPro" id="IPR011249">
    <property type="entry name" value="Metalloenz_LuxS/M16"/>
</dbReference>
<organism evidence="5 6">
    <name type="scientific">Massilia oculi</name>
    <dbReference type="NCBI Taxonomy" id="945844"/>
    <lineage>
        <taxon>Bacteria</taxon>
        <taxon>Pseudomonadati</taxon>
        <taxon>Pseudomonadota</taxon>
        <taxon>Betaproteobacteria</taxon>
        <taxon>Burkholderiales</taxon>
        <taxon>Oxalobacteraceae</taxon>
        <taxon>Telluria group</taxon>
        <taxon>Massilia</taxon>
    </lineage>
</organism>
<evidence type="ECO:0000256" key="2">
    <source>
        <dbReference type="SAM" id="SignalP"/>
    </source>
</evidence>
<feature type="domain" description="Peptidase M16 C-terminal" evidence="4">
    <location>
        <begin position="648"/>
        <end position="840"/>
    </location>
</feature>
<dbReference type="RefSeq" id="WP_109347805.1">
    <property type="nucleotide sequence ID" value="NZ_CP029343.1"/>
</dbReference>
<feature type="domain" description="Peptidase M16 C-terminal" evidence="4">
    <location>
        <begin position="230"/>
        <end position="399"/>
    </location>
</feature>
<name>A0A2S2DR63_9BURK</name>
<dbReference type="InterPro" id="IPR050361">
    <property type="entry name" value="MPP/UQCRC_Complex"/>
</dbReference>
<dbReference type="GO" id="GO:0046872">
    <property type="term" value="F:metal ion binding"/>
    <property type="evidence" value="ECO:0007669"/>
    <property type="project" value="InterPro"/>
</dbReference>
<dbReference type="Gene3D" id="3.30.830.10">
    <property type="entry name" value="Metalloenzyme, LuxS/M16 peptidase-like"/>
    <property type="match status" value="4"/>
</dbReference>
<dbReference type="SUPFAM" id="SSF63411">
    <property type="entry name" value="LuxS/MPP-like metallohydrolase"/>
    <property type="match status" value="4"/>
</dbReference>
<keyword evidence="6" id="KW-1185">Reference proteome</keyword>
<evidence type="ECO:0000259" key="3">
    <source>
        <dbReference type="Pfam" id="PF00675"/>
    </source>
</evidence>
<dbReference type="KEGG" id="mtim:DIR46_25885"/>
<dbReference type="Pfam" id="PF00675">
    <property type="entry name" value="Peptidase_M16"/>
    <property type="match status" value="2"/>
</dbReference>
<feature type="domain" description="Peptidase M16 N-terminal" evidence="3">
    <location>
        <begin position="77"/>
        <end position="211"/>
    </location>
</feature>
<dbReference type="Proteomes" id="UP000245820">
    <property type="component" value="Chromosome"/>
</dbReference>
<evidence type="ECO:0000256" key="1">
    <source>
        <dbReference type="ARBA" id="ARBA00007261"/>
    </source>
</evidence>
<accession>A0A2S2DR63</accession>
<evidence type="ECO:0000313" key="6">
    <source>
        <dbReference type="Proteomes" id="UP000245820"/>
    </source>
</evidence>
<evidence type="ECO:0000313" key="5">
    <source>
        <dbReference type="EMBL" id="AWL07519.1"/>
    </source>
</evidence>
<dbReference type="PANTHER" id="PTHR11851:SF49">
    <property type="entry name" value="MITOCHONDRIAL-PROCESSING PEPTIDASE SUBUNIT ALPHA"/>
    <property type="match status" value="1"/>
</dbReference>
<dbReference type="EMBL" id="CP029343">
    <property type="protein sequence ID" value="AWL07519.1"/>
    <property type="molecule type" value="Genomic_DNA"/>
</dbReference>
<dbReference type="InterPro" id="IPR007863">
    <property type="entry name" value="Peptidase_M16_C"/>
</dbReference>
<dbReference type="AlphaFoldDB" id="A0A2S2DR63"/>
<dbReference type="PANTHER" id="PTHR11851">
    <property type="entry name" value="METALLOPROTEASE"/>
    <property type="match status" value="1"/>
</dbReference>
<sequence length="964" mass="106567">MFHPTLSRTTLATLISGVLLAGAASAAVATPVATPATTRAATKPAAGGDVLPFKATEKLLPNGLKVIVVPTGFPNLVSVHIPVQTGSRNEVEPGKSGFAHFFEHMMFRGTPTYPPEKYQEVITKAGARQNAYTSDDLTNYYTTFAKQDLETVLKVEADRFQHLSYPIEAFKTESRAVLGEYNKNSANPMSKLFEVQRDAAYTTHTYKHTTMGFLKDIEDMPNQYDYSKVFFDRWYRPEKTTIIIAGDVEPSKAIAMVEKYWAGWKRGNFKSNVPVEPAPRGAQYRHVAWQTPTLPLVTVAWRAPSFVARQKEQAALSMALSLSFGRTSPLYKRLVQDEQKVDQLFDFTPNRVDPTLATIGARVKNPADAVMVRDAILQTVAKLRDEPVSAKELEAAKSAQKYGLIRSLDNTEAIASTLASYVHFERSYDTLNGYYRAIDGLSPADLQAAARKYLVDDSMVVTTLSHDALPKGIEQLPKLASFAPQAPEATFDVLVQKSALPQIRFKLLFAAGSAHDPKGKEGLAALTAAMVASSGSRERKIDEVTKALFPMAGSLTEQTDKEMTTFTGTIHKDNWQEYLDIAMPLLTDPGFREEDFRRLKDAQRNALVLDLKDNNEEEFGKERLQANVFAGTAYGHPVLGTVAGIDAITLDDVKAFYAKAYTRRAVKVGISGDVSDAMTASLKARLARLPEGAGLSATGVPKGRMPNGLEVEIVEKNTRATAISFGLPLDVTRKHPDFAALWLAKTWLGEHRSSSAHLYQRIREERGMNYGDYAYIEAFPRGMFQFFPNPNLGRKAQLFEVWIRPVAPQNGHFALRVALHELGKMVDEGISQADFETTRDYLMKNVFVMTATQDQRLGYALDSQWYGTPEFTTMMRDALSKLSAADVNAAIRKHLSAKNLSVVIITRDATGLKQALVSDAFSPIKYDANKPQSLLDEDKQIGEMKLNIKPEAVTITPAAEVFAR</sequence>
<keyword evidence="2" id="KW-0732">Signal</keyword>
<protein>
    <submittedName>
        <fullName evidence="5">Insulinase family protein</fullName>
    </submittedName>
</protein>
<dbReference type="InterPro" id="IPR011765">
    <property type="entry name" value="Pept_M16_N"/>
</dbReference>
<reference evidence="5 6" key="1">
    <citation type="submission" date="2018-05" db="EMBL/GenBank/DDBJ databases">
        <title>Complete genome sequence of Massilia oculi sp. nov. CCUG 43427T (=DSM 26321T), the type strain of M. oculi, and comparison with genome sequences of other Massilia strains.</title>
        <authorList>
            <person name="Zhu B."/>
        </authorList>
    </citation>
    <scope>NUCLEOTIDE SEQUENCE [LARGE SCALE GENOMIC DNA]</scope>
    <source>
        <strain evidence="5 6">CCUG 43427</strain>
    </source>
</reference>
<evidence type="ECO:0000259" key="4">
    <source>
        <dbReference type="Pfam" id="PF05193"/>
    </source>
</evidence>
<dbReference type="OrthoDB" id="9811314at2"/>
<feature type="chain" id="PRO_5015720096" evidence="2">
    <location>
        <begin position="27"/>
        <end position="964"/>
    </location>
</feature>